<feature type="region of interest" description="Disordered" evidence="2">
    <location>
        <begin position="715"/>
        <end position="754"/>
    </location>
</feature>
<organism evidence="3 4">
    <name type="scientific">Portunus trituberculatus</name>
    <name type="common">Swimming crab</name>
    <name type="synonym">Neptunus trituberculatus</name>
    <dbReference type="NCBI Taxonomy" id="210409"/>
    <lineage>
        <taxon>Eukaryota</taxon>
        <taxon>Metazoa</taxon>
        <taxon>Ecdysozoa</taxon>
        <taxon>Arthropoda</taxon>
        <taxon>Crustacea</taxon>
        <taxon>Multicrustacea</taxon>
        <taxon>Malacostraca</taxon>
        <taxon>Eumalacostraca</taxon>
        <taxon>Eucarida</taxon>
        <taxon>Decapoda</taxon>
        <taxon>Pleocyemata</taxon>
        <taxon>Brachyura</taxon>
        <taxon>Eubrachyura</taxon>
        <taxon>Portunoidea</taxon>
        <taxon>Portunidae</taxon>
        <taxon>Portuninae</taxon>
        <taxon>Portunus</taxon>
    </lineage>
</organism>
<keyword evidence="4" id="KW-1185">Reference proteome</keyword>
<feature type="coiled-coil region" evidence="1">
    <location>
        <begin position="785"/>
        <end position="833"/>
    </location>
</feature>
<evidence type="ECO:0000256" key="1">
    <source>
        <dbReference type="SAM" id="Coils"/>
    </source>
</evidence>
<accession>A0A5B7E7K9</accession>
<name>A0A5B7E7K9_PORTR</name>
<feature type="compositionally biased region" description="Basic and acidic residues" evidence="2">
    <location>
        <begin position="335"/>
        <end position="348"/>
    </location>
</feature>
<evidence type="ECO:0000256" key="2">
    <source>
        <dbReference type="SAM" id="MobiDB-lite"/>
    </source>
</evidence>
<reference evidence="3 4" key="1">
    <citation type="submission" date="2019-05" db="EMBL/GenBank/DDBJ databases">
        <title>Another draft genome of Portunus trituberculatus and its Hox gene families provides insights of decapod evolution.</title>
        <authorList>
            <person name="Jeong J.-H."/>
            <person name="Song I."/>
            <person name="Kim S."/>
            <person name="Choi T."/>
            <person name="Kim D."/>
            <person name="Ryu S."/>
            <person name="Kim W."/>
        </authorList>
    </citation>
    <scope>NUCLEOTIDE SEQUENCE [LARGE SCALE GENOMIC DNA]</scope>
    <source>
        <tissue evidence="3">Muscle</tissue>
    </source>
</reference>
<feature type="compositionally biased region" description="Basic and acidic residues" evidence="2">
    <location>
        <begin position="717"/>
        <end position="752"/>
    </location>
</feature>
<feature type="region of interest" description="Disordered" evidence="2">
    <location>
        <begin position="19"/>
        <end position="66"/>
    </location>
</feature>
<feature type="compositionally biased region" description="Low complexity" evidence="2">
    <location>
        <begin position="349"/>
        <end position="360"/>
    </location>
</feature>
<dbReference type="Proteomes" id="UP000324222">
    <property type="component" value="Unassembled WGS sequence"/>
</dbReference>
<protein>
    <submittedName>
        <fullName evidence="3">Uncharacterized protein</fullName>
    </submittedName>
</protein>
<gene>
    <name evidence="3" type="ORF">E2C01_022976</name>
</gene>
<feature type="region of interest" description="Disordered" evidence="2">
    <location>
        <begin position="296"/>
        <end position="360"/>
    </location>
</feature>
<proteinExistence type="predicted"/>
<dbReference type="AlphaFoldDB" id="A0A5B7E7K9"/>
<sequence length="861" mass="98959">MDAGLDAWLSKALDARDRGLPIPEAHNKPLLPTAVPYKREWGGPLNEKPTSKRSRSVRTTVPLESQRKVRGKIAISRQQQTGRARKLKDCPYKENPLRNFKQIPIKQGGTSLSLIETSVLTDDESIDEGEKDVADSQWRDACHPLEALCEDQIMAGEALDAAMKDNVLKEKMPVGSKKEGKGKKDDTPVKTVKFTGISAGKQHRRLEYEMSERLSRQRETIPMATAVRRPLQEAALGKEKYEYEYRFLGYKLDLNDGLSGDAHISSLVETNEQQCSPTTRAMRHKEWLKKLMHEMDASEAKSAELQQQDAAEKQHMSSEGTGGKSHSPPVYAKTKLSECDRRGEERTRGSSSSSDSSFTSHFHVHSFPNDTSRRSPLIDVSGSFSPLSNMKRNNSSYCRNAFNDDDAFLDPASSSSVPDCSGDQTENDIPTWDVFEKYPEIIDLENCEQEEQPLGWDGEGALEHFQHEFEKYKAKQRVGAPFWEEQRRSLPSFGFDRAREDKFFVGYDEDGKEVRYTDERFMERRIRENQVLEYQAECRRLLDEQDRCDREQRWQDKQQERVSAAEKRNQGRDQISYVGEKKSVCWKAGFCGMAVELKNLVLENDQVVCVVRHRSPGRDGTKVKSQNNVHCEILALTKKLRLARDKQRCSERQQHCGAQGDRKEGGGLIHSKVECEIKIDNKRGSDSETEIFDNLEDSVGDDNFQEDLEGWNMAEPGDARKSIAEKDNETGKGPVVDRESEDSNKDDKKDDGDGLMTILRTVPEAEIVRKAKKVNKCKNRDDRDWKKYLQEMEDMKRKKQQQEEERCRQVIFSQSLEFEKQEKERKREEKRTRILNDLETMDREMRLLLEDLEAPDCRNRE</sequence>
<comment type="caution">
    <text evidence="3">The sequence shown here is derived from an EMBL/GenBank/DDBJ whole genome shotgun (WGS) entry which is preliminary data.</text>
</comment>
<keyword evidence="1" id="KW-0175">Coiled coil</keyword>
<evidence type="ECO:0000313" key="3">
    <source>
        <dbReference type="EMBL" id="MPC29728.1"/>
    </source>
</evidence>
<dbReference type="EMBL" id="VSRR010002126">
    <property type="protein sequence ID" value="MPC29728.1"/>
    <property type="molecule type" value="Genomic_DNA"/>
</dbReference>
<evidence type="ECO:0000313" key="4">
    <source>
        <dbReference type="Proteomes" id="UP000324222"/>
    </source>
</evidence>